<evidence type="ECO:0000256" key="2">
    <source>
        <dbReference type="ARBA" id="ARBA00022692"/>
    </source>
</evidence>
<dbReference type="GO" id="GO:0016020">
    <property type="term" value="C:membrane"/>
    <property type="evidence" value="ECO:0007669"/>
    <property type="project" value="UniProtKB-SubCell"/>
</dbReference>
<feature type="transmembrane region" description="Helical" evidence="5">
    <location>
        <begin position="219"/>
        <end position="242"/>
    </location>
</feature>
<evidence type="ECO:0000313" key="9">
    <source>
        <dbReference type="EMBL" id="PMD32387.1"/>
    </source>
</evidence>
<comment type="subcellular location">
    <subcellularLocation>
        <location evidence="1">Membrane</location>
        <topology evidence="1">Multi-pass membrane protein</topology>
    </subcellularLocation>
</comment>
<dbReference type="Proteomes" id="UP000235786">
    <property type="component" value="Unassembled WGS sequence"/>
</dbReference>
<feature type="transmembrane region" description="Helical" evidence="5">
    <location>
        <begin position="37"/>
        <end position="57"/>
    </location>
</feature>
<keyword evidence="3 5" id="KW-1133">Transmembrane helix</keyword>
<accession>A0A2J6R1J2</accession>
<dbReference type="InterPro" id="IPR018823">
    <property type="entry name" value="ArAE_2_N"/>
</dbReference>
<dbReference type="Pfam" id="PF13515">
    <property type="entry name" value="FUSC_2"/>
    <property type="match status" value="1"/>
</dbReference>
<keyword evidence="2 5" id="KW-0812">Transmembrane</keyword>
<reference evidence="9 10" key="1">
    <citation type="submission" date="2016-04" db="EMBL/GenBank/DDBJ databases">
        <title>A degradative enzymes factory behind the ericoid mycorrhizal symbiosis.</title>
        <authorList>
            <consortium name="DOE Joint Genome Institute"/>
            <person name="Martino E."/>
            <person name="Morin E."/>
            <person name="Grelet G."/>
            <person name="Kuo A."/>
            <person name="Kohler A."/>
            <person name="Daghino S."/>
            <person name="Barry K."/>
            <person name="Choi C."/>
            <person name="Cichocki N."/>
            <person name="Clum A."/>
            <person name="Copeland A."/>
            <person name="Hainaut M."/>
            <person name="Haridas S."/>
            <person name="Labutti K."/>
            <person name="Lindquist E."/>
            <person name="Lipzen A."/>
            <person name="Khouja H.-R."/>
            <person name="Murat C."/>
            <person name="Ohm R."/>
            <person name="Olson A."/>
            <person name="Spatafora J."/>
            <person name="Veneault-Fourrey C."/>
            <person name="Henrissat B."/>
            <person name="Grigoriev I."/>
            <person name="Martin F."/>
            <person name="Perotto S."/>
        </authorList>
    </citation>
    <scope>NUCLEOTIDE SEQUENCE [LARGE SCALE GENOMIC DNA]</scope>
    <source>
        <strain evidence="9 10">F</strain>
    </source>
</reference>
<feature type="transmembrane region" description="Helical" evidence="5">
    <location>
        <begin position="670"/>
        <end position="690"/>
    </location>
</feature>
<name>A0A2J6R1J2_HYAVF</name>
<dbReference type="PANTHER" id="PTHR37994">
    <property type="entry name" value="ARAE_2_N DOMAIN-CONTAINING PROTEIN-RELATED"/>
    <property type="match status" value="1"/>
</dbReference>
<gene>
    <name evidence="9" type="ORF">L207DRAFT_518754</name>
</gene>
<keyword evidence="4 5" id="KW-0472">Membrane</keyword>
<feature type="transmembrane region" description="Helical" evidence="5">
    <location>
        <begin position="189"/>
        <end position="207"/>
    </location>
</feature>
<evidence type="ECO:0000256" key="1">
    <source>
        <dbReference type="ARBA" id="ARBA00004141"/>
    </source>
</evidence>
<organism evidence="9 10">
    <name type="scientific">Hyaloscypha variabilis (strain UAMH 11265 / GT02V1 / F)</name>
    <name type="common">Meliniomyces variabilis</name>
    <dbReference type="NCBI Taxonomy" id="1149755"/>
    <lineage>
        <taxon>Eukaryota</taxon>
        <taxon>Fungi</taxon>
        <taxon>Dikarya</taxon>
        <taxon>Ascomycota</taxon>
        <taxon>Pezizomycotina</taxon>
        <taxon>Leotiomycetes</taxon>
        <taxon>Helotiales</taxon>
        <taxon>Hyaloscyphaceae</taxon>
        <taxon>Hyaloscypha</taxon>
        <taxon>Hyaloscypha variabilis</taxon>
    </lineage>
</organism>
<dbReference type="AlphaFoldDB" id="A0A2J6R1J2"/>
<feature type="transmembrane region" description="Helical" evidence="5">
    <location>
        <begin position="780"/>
        <end position="804"/>
    </location>
</feature>
<feature type="transmembrane region" description="Helical" evidence="5">
    <location>
        <begin position="77"/>
        <end position="94"/>
    </location>
</feature>
<keyword evidence="10" id="KW-1185">Reference proteome</keyword>
<dbReference type="Pfam" id="PF10334">
    <property type="entry name" value="BRE4"/>
    <property type="match status" value="1"/>
</dbReference>
<dbReference type="EMBL" id="KZ613959">
    <property type="protein sequence ID" value="PMD32387.1"/>
    <property type="molecule type" value="Genomic_DNA"/>
</dbReference>
<dbReference type="STRING" id="1149755.A0A2J6R1J2"/>
<dbReference type="InterPro" id="IPR049453">
    <property type="entry name" value="Memb_transporter_dom"/>
</dbReference>
<dbReference type="InterPro" id="IPR018820">
    <property type="entry name" value="BRE4-related_DUF2421"/>
</dbReference>
<feature type="domain" description="Putative ER transporter 6TM N-terminal" evidence="7">
    <location>
        <begin position="39"/>
        <end position="396"/>
    </location>
</feature>
<feature type="domain" description="Integral membrane bound transporter" evidence="8">
    <location>
        <begin position="665"/>
        <end position="801"/>
    </location>
</feature>
<sequence length="1042" mass="115459">MGNDSEVSDLEFVSAPKPGERKHTATIMHPLKKKLSALWALLGLDLVTILMMLKGALPPTLGMAIYQASSVAETFQTVGYLVPIIASLCLCMQPRAKFVEIMLLNAASTALAYALSLLAAYCGLQARWHSLSAAENAEVNAELAEAASSGVIATLKELPYNSSAAVVCAIWLIFLVWLSTAIRARRKHLFFPSVMFCIFINISMPYTSFLPSWGLITPLLHRITIAFLTGYSLAILVGLLIIPVSCRLVAFKEITGYLQLTRKVLKQQAAHIHKLKALGALDNQISASGSNSLLTTPSTEEPARDIWSVGDIRETLAQLGTLHSKIGEDIPYAQREVAFGYLTAKDIEKISERIQELSIVLTGVDNIGTMLRRMVRSEIQKSGFSGGSSGEKKAEDDEEKEIEDAIKILDATFLEFVNIIDGAIDHSLLLLELNDPPRKKQLELRKEFSANISNVEAYGGKACPGDSKYLSALEQQVAAFQKLRMTSLESWKTTTALEQAEMTFNFATQFPELHSVADKTPPTRAQQELLLLLWIENLFNTGTTSMMKLARFAEGKRRSGEMDKKSFIYPSLQILKEWVFDVVSTDRNDQNVAGETSTVRFEDSDFRRRDPEHLPPQNWYEKLGSVLRCVYYFVGSEDSSLGLWAACATMTIAILAFLKNTHIFFINQRVVWASVSIAVSMSPTSGFSVFGLFGRIMGSVLAMAFTLINYYIVDGHTGGIIALSWLFMSLDTWIIIKVPRQAVIGVLGLVTHVIILGYLTQYRKLGVALASVSGQEFYPVYILGPQRLLCVTAGCCSAFFWTLFPGVARDRSELRKGLGTSLYILANYYSCIKATFQLRIKNFETEAQPLLKSNERLTQIRRHLYIKQITIAEQLKEHSSFQNWEPNLGGKFPSKTYNSISVTIKKLSGHLALLSLTVQNLRSSIDSPGESSVWHDDIVSLCKMLDMTDYSFANILCILSAALDSGNSLPPNTTAPPSYELDHALTQLNDDIFNLKHIVNPEYCAFAASQMLSAVIREDLVKLVSDVRLIVGEIDFSAAVDF</sequence>
<evidence type="ECO:0000259" key="6">
    <source>
        <dbReference type="Pfam" id="PF10334"/>
    </source>
</evidence>
<feature type="transmembrane region" description="Helical" evidence="5">
    <location>
        <begin position="164"/>
        <end position="182"/>
    </location>
</feature>
<proteinExistence type="predicted"/>
<dbReference type="PANTHER" id="PTHR37994:SF4">
    <property type="entry name" value="ER TRANSPORTER 6TM N-TERMINAL DOMAIN-CONTAINING PROTEIN-RELATED"/>
    <property type="match status" value="1"/>
</dbReference>
<dbReference type="OrthoDB" id="2274698at2759"/>
<feature type="domain" description="DUF2421" evidence="6">
    <location>
        <begin position="854"/>
        <end position="1033"/>
    </location>
</feature>
<evidence type="ECO:0000256" key="4">
    <source>
        <dbReference type="ARBA" id="ARBA00023136"/>
    </source>
</evidence>
<evidence type="ECO:0008006" key="11">
    <source>
        <dbReference type="Google" id="ProtNLM"/>
    </source>
</evidence>
<feature type="transmembrane region" description="Helical" evidence="5">
    <location>
        <begin position="742"/>
        <end position="759"/>
    </location>
</feature>
<evidence type="ECO:0000256" key="3">
    <source>
        <dbReference type="ARBA" id="ARBA00022989"/>
    </source>
</evidence>
<dbReference type="Pfam" id="PF10337">
    <property type="entry name" value="ArAE_2_N"/>
    <property type="match status" value="1"/>
</dbReference>
<feature type="transmembrane region" description="Helical" evidence="5">
    <location>
        <begin position="641"/>
        <end position="658"/>
    </location>
</feature>
<evidence type="ECO:0000259" key="7">
    <source>
        <dbReference type="Pfam" id="PF10337"/>
    </source>
</evidence>
<evidence type="ECO:0000313" key="10">
    <source>
        <dbReference type="Proteomes" id="UP000235786"/>
    </source>
</evidence>
<feature type="transmembrane region" description="Helical" evidence="5">
    <location>
        <begin position="101"/>
        <end position="121"/>
    </location>
</feature>
<evidence type="ECO:0000259" key="8">
    <source>
        <dbReference type="Pfam" id="PF13515"/>
    </source>
</evidence>
<evidence type="ECO:0000256" key="5">
    <source>
        <dbReference type="SAM" id="Phobius"/>
    </source>
</evidence>
<protein>
    <recommendedName>
        <fullName evidence="11">ER transporter 6TM N-terminal domain-containing protein</fullName>
    </recommendedName>
</protein>